<accession>A0A5C6UNQ7</accession>
<dbReference type="InterPro" id="IPR038109">
    <property type="entry name" value="DNA_bind_recomb_sf"/>
</dbReference>
<dbReference type="Proteomes" id="UP000321129">
    <property type="component" value="Unassembled WGS sequence"/>
</dbReference>
<dbReference type="Gene3D" id="3.90.1750.20">
    <property type="entry name" value="Putative Large Serine Recombinase, Chain B, Domain 2"/>
    <property type="match status" value="1"/>
</dbReference>
<evidence type="ECO:0000313" key="3">
    <source>
        <dbReference type="EMBL" id="TXC73751.1"/>
    </source>
</evidence>
<dbReference type="SUPFAM" id="SSF53041">
    <property type="entry name" value="Resolvase-like"/>
    <property type="match status" value="1"/>
</dbReference>
<dbReference type="InterPro" id="IPR036162">
    <property type="entry name" value="Resolvase-like_N_sf"/>
</dbReference>
<keyword evidence="4" id="KW-1185">Reference proteome</keyword>
<dbReference type="PROSITE" id="PS51736">
    <property type="entry name" value="RECOMBINASES_3"/>
    <property type="match status" value="1"/>
</dbReference>
<dbReference type="SMART" id="SM00857">
    <property type="entry name" value="Resolvase"/>
    <property type="match status" value="1"/>
</dbReference>
<evidence type="ECO:0000259" key="2">
    <source>
        <dbReference type="PROSITE" id="PS51737"/>
    </source>
</evidence>
<dbReference type="InterPro" id="IPR050639">
    <property type="entry name" value="SSR_resolvase"/>
</dbReference>
<dbReference type="PANTHER" id="PTHR30461">
    <property type="entry name" value="DNA-INVERTASE FROM LAMBDOID PROPHAGE"/>
    <property type="match status" value="1"/>
</dbReference>
<reference evidence="3 4" key="1">
    <citation type="submission" date="2019-08" db="EMBL/GenBank/DDBJ databases">
        <title>Sphingorhabdus soil sp. nov., isolated from arctic soil.</title>
        <authorList>
            <person name="Liu Y."/>
        </authorList>
    </citation>
    <scope>NUCLEOTIDE SEQUENCE [LARGE SCALE GENOMIC DNA]</scope>
    <source>
        <strain evidence="3 4">D-2Q-5-6</strain>
    </source>
</reference>
<evidence type="ECO:0000313" key="4">
    <source>
        <dbReference type="Proteomes" id="UP000321129"/>
    </source>
</evidence>
<dbReference type="EMBL" id="VOPY01000001">
    <property type="protein sequence ID" value="TXC73751.1"/>
    <property type="molecule type" value="Genomic_DNA"/>
</dbReference>
<comment type="caution">
    <text evidence="3">The sequence shown here is derived from an EMBL/GenBank/DDBJ whole genome shotgun (WGS) entry which is preliminary data.</text>
</comment>
<dbReference type="GO" id="GO:0003677">
    <property type="term" value="F:DNA binding"/>
    <property type="evidence" value="ECO:0007669"/>
    <property type="project" value="InterPro"/>
</dbReference>
<dbReference type="PROSITE" id="PS51737">
    <property type="entry name" value="RECOMBINASE_DNA_BIND"/>
    <property type="match status" value="1"/>
</dbReference>
<dbReference type="InterPro" id="IPR011109">
    <property type="entry name" value="DNA_bind_recombinase_dom"/>
</dbReference>
<dbReference type="RefSeq" id="WP_147121588.1">
    <property type="nucleotide sequence ID" value="NZ_VOPY01000001.1"/>
</dbReference>
<feature type="domain" description="Recombinase" evidence="2">
    <location>
        <begin position="170"/>
        <end position="284"/>
    </location>
</feature>
<gene>
    <name evidence="3" type="ORF">FSZ31_03205</name>
</gene>
<feature type="domain" description="Resolvase/invertase-type recombinase catalytic" evidence="1">
    <location>
        <begin position="10"/>
        <end position="162"/>
    </location>
</feature>
<protein>
    <submittedName>
        <fullName evidence="3">Recombinase family protein</fullName>
    </submittedName>
</protein>
<name>A0A5C6UNQ7_9SPHN</name>
<dbReference type="CDD" id="cd03768">
    <property type="entry name" value="SR_ResInv"/>
    <property type="match status" value="1"/>
</dbReference>
<dbReference type="AlphaFoldDB" id="A0A5C6UNQ7"/>
<proteinExistence type="predicted"/>
<dbReference type="OrthoDB" id="7277848at2"/>
<dbReference type="GO" id="GO:0000150">
    <property type="term" value="F:DNA strand exchange activity"/>
    <property type="evidence" value="ECO:0007669"/>
    <property type="project" value="InterPro"/>
</dbReference>
<dbReference type="Gene3D" id="3.40.50.1390">
    <property type="entry name" value="Resolvase, N-terminal catalytic domain"/>
    <property type="match status" value="1"/>
</dbReference>
<dbReference type="Pfam" id="PF07508">
    <property type="entry name" value="Recombinase"/>
    <property type="match status" value="1"/>
</dbReference>
<dbReference type="PANTHER" id="PTHR30461:SF23">
    <property type="entry name" value="DNA RECOMBINASE-RELATED"/>
    <property type="match status" value="1"/>
</dbReference>
<evidence type="ECO:0000259" key="1">
    <source>
        <dbReference type="PROSITE" id="PS51736"/>
    </source>
</evidence>
<organism evidence="3 4">
    <name type="scientific">Flavisphingopyxis soli</name>
    <dbReference type="NCBI Taxonomy" id="2601267"/>
    <lineage>
        <taxon>Bacteria</taxon>
        <taxon>Pseudomonadati</taxon>
        <taxon>Pseudomonadota</taxon>
        <taxon>Alphaproteobacteria</taxon>
        <taxon>Sphingomonadales</taxon>
        <taxon>Sphingopyxidaceae</taxon>
        <taxon>Flavisphingopyxis</taxon>
    </lineage>
</organism>
<sequence length="517" mass="57698">MPGTDPTRRRCAIYTRKSTEDGLEQEFNSLDAQRAACAAYIESQRHEGWTLVPEHYDDGGYSGGNMERPGLSHIMVDIRAGKIDVIVVYKVDRLTRSLADFARIIEILDDNDASFVSVTQAFNTTSSMGRLTLNVLLSFAQFEREITSERIRDKIAASKARGMWMGGVVPLGYVVEDRHLVVDQRQAVTVRNIFTRYLTLGSVSALAMQLEERGVKSPQRRSRGGRISGDVPFSRGALYTILKNRTYLGEVAHKGKSYCGEHDAIMDRQAFEAAAELLSQNRANTINGLNADHPSPLAGMIYDASGSRMLADHACKRGKRYRYYASANGNKRQKLRVPAGDLEGIVLAQLRKRYPDAKGENANLPLTRRAVLDRVEKVIVSKVGLEIQFLDEDAFGNRSQKVEVQLARRGKEVKLVEPPQNASIVHRDRSLIKLVVKAYMARHALENNEGASLAELAQAKGLSSNYFRVLLRISYLAPDIMTAIVEGRQPVHLNRQKLARATGLPTEWQDQRKALGF</sequence>
<dbReference type="InterPro" id="IPR006119">
    <property type="entry name" value="Resolv_N"/>
</dbReference>
<dbReference type="Pfam" id="PF00239">
    <property type="entry name" value="Resolvase"/>
    <property type="match status" value="1"/>
</dbReference>